<feature type="transmembrane region" description="Helical" evidence="1">
    <location>
        <begin position="212"/>
        <end position="228"/>
    </location>
</feature>
<gene>
    <name evidence="2" type="ORF">SAMN05660703_0758</name>
</gene>
<feature type="transmembrane region" description="Helical" evidence="1">
    <location>
        <begin position="160"/>
        <end position="182"/>
    </location>
</feature>
<dbReference type="EMBL" id="FWXO01000001">
    <property type="protein sequence ID" value="SMC38512.1"/>
    <property type="molecule type" value="Genomic_DNA"/>
</dbReference>
<name>A0A1W1YQX1_9FLAO</name>
<dbReference type="Pfam" id="PF19992">
    <property type="entry name" value="DUF6427"/>
    <property type="match status" value="1"/>
</dbReference>
<feature type="transmembrane region" description="Helical" evidence="1">
    <location>
        <begin position="126"/>
        <end position="153"/>
    </location>
</feature>
<sequence length="310" mass="35921">MISSIFGKTKPINYIIILTFLFVFYWFTYFSLFSLPYKTDYLLHQIVTLGALLFMVFIINFIAKRNKITANHSYTIFFFTLLIVLFPEVLLDNNSILCSFFLLLAIRRLLSIKSLKKIKIKLFDATLWVVISSLFYDWAILFLILVCVTIYLYEPKNIRNWMVPFIGVVTILSIVLGVQTMLNQHQFLQSHYNFSVGITQDYLFEWRNSLKLLLYILGSLVLIVVTFLKLSKSGQGRINTMRLVTVFFFIGIVITLLKASNTIAPILITFFSASVFMSNYIETIKKPNIKELVLIATLIIPFILLVAKFI</sequence>
<feature type="transmembrane region" description="Helical" evidence="1">
    <location>
        <begin position="41"/>
        <end position="63"/>
    </location>
</feature>
<feature type="transmembrane region" description="Helical" evidence="1">
    <location>
        <begin position="240"/>
        <end position="257"/>
    </location>
</feature>
<feature type="transmembrane region" description="Helical" evidence="1">
    <location>
        <begin position="12"/>
        <end position="35"/>
    </location>
</feature>
<protein>
    <submittedName>
        <fullName evidence="2">Uncharacterized protein</fullName>
    </submittedName>
</protein>
<dbReference type="STRING" id="504486.SAMN05660703_0758"/>
<dbReference type="RefSeq" id="WP_084060038.1">
    <property type="nucleotide sequence ID" value="NZ_FWXO01000001.1"/>
</dbReference>
<keyword evidence="1" id="KW-0812">Transmembrane</keyword>
<organism evidence="2 3">
    <name type="scientific">Cellulophaga tyrosinoxydans</name>
    <dbReference type="NCBI Taxonomy" id="504486"/>
    <lineage>
        <taxon>Bacteria</taxon>
        <taxon>Pseudomonadati</taxon>
        <taxon>Bacteroidota</taxon>
        <taxon>Flavobacteriia</taxon>
        <taxon>Flavobacteriales</taxon>
        <taxon>Flavobacteriaceae</taxon>
        <taxon>Cellulophaga</taxon>
    </lineage>
</organism>
<proteinExistence type="predicted"/>
<evidence type="ECO:0000256" key="1">
    <source>
        <dbReference type="SAM" id="Phobius"/>
    </source>
</evidence>
<dbReference type="OrthoDB" id="1439867at2"/>
<keyword evidence="1" id="KW-1133">Transmembrane helix</keyword>
<feature type="transmembrane region" description="Helical" evidence="1">
    <location>
        <begin position="75"/>
        <end position="106"/>
    </location>
</feature>
<dbReference type="Proteomes" id="UP000192360">
    <property type="component" value="Unassembled WGS sequence"/>
</dbReference>
<keyword evidence="3" id="KW-1185">Reference proteome</keyword>
<reference evidence="2 3" key="1">
    <citation type="submission" date="2017-04" db="EMBL/GenBank/DDBJ databases">
        <authorList>
            <person name="Afonso C.L."/>
            <person name="Miller P.J."/>
            <person name="Scott M.A."/>
            <person name="Spackman E."/>
            <person name="Goraichik I."/>
            <person name="Dimitrov K.M."/>
            <person name="Suarez D.L."/>
            <person name="Swayne D.E."/>
        </authorList>
    </citation>
    <scope>NUCLEOTIDE SEQUENCE [LARGE SCALE GENOMIC DNA]</scope>
    <source>
        <strain evidence="2 3">DSM 21164</strain>
    </source>
</reference>
<evidence type="ECO:0000313" key="3">
    <source>
        <dbReference type="Proteomes" id="UP000192360"/>
    </source>
</evidence>
<evidence type="ECO:0000313" key="2">
    <source>
        <dbReference type="EMBL" id="SMC38512.1"/>
    </source>
</evidence>
<feature type="transmembrane region" description="Helical" evidence="1">
    <location>
        <begin position="292"/>
        <end position="309"/>
    </location>
</feature>
<dbReference type="AlphaFoldDB" id="A0A1W1YQX1"/>
<keyword evidence="1" id="KW-0472">Membrane</keyword>
<accession>A0A1W1YQX1</accession>
<dbReference type="InterPro" id="IPR045625">
    <property type="entry name" value="DUF6427"/>
</dbReference>